<feature type="domain" description="Pentraxin (PTX)" evidence="8">
    <location>
        <begin position="47"/>
        <end position="121"/>
    </location>
</feature>
<evidence type="ECO:0000256" key="6">
    <source>
        <dbReference type="PROSITE-ProRule" id="PRU01172"/>
    </source>
</evidence>
<evidence type="ECO:0000256" key="1">
    <source>
        <dbReference type="ARBA" id="ARBA00001913"/>
    </source>
</evidence>
<evidence type="ECO:0000256" key="7">
    <source>
        <dbReference type="SAM" id="MobiDB-lite"/>
    </source>
</evidence>
<protein>
    <submittedName>
        <fullName evidence="9">NPTX1 protein</fullName>
    </submittedName>
</protein>
<organism evidence="9 10">
    <name type="scientific">Helopsaltes ochotensis</name>
    <name type="common">Middendorff's grasshopper-warbler</name>
    <dbReference type="NCBI Taxonomy" id="3150915"/>
    <lineage>
        <taxon>Eukaryota</taxon>
        <taxon>Metazoa</taxon>
        <taxon>Chordata</taxon>
        <taxon>Craniata</taxon>
        <taxon>Vertebrata</taxon>
        <taxon>Euteleostomi</taxon>
        <taxon>Archelosauria</taxon>
        <taxon>Archosauria</taxon>
        <taxon>Dinosauria</taxon>
        <taxon>Saurischia</taxon>
        <taxon>Theropoda</taxon>
        <taxon>Coelurosauria</taxon>
        <taxon>Aves</taxon>
        <taxon>Neognathae</taxon>
        <taxon>Neoaves</taxon>
        <taxon>Telluraves</taxon>
        <taxon>Australaves</taxon>
        <taxon>Passeriformes</taxon>
        <taxon>Sylvioidea</taxon>
        <taxon>Locustellidae</taxon>
        <taxon>Helopsaltes</taxon>
    </lineage>
</organism>
<dbReference type="Proteomes" id="UP000572057">
    <property type="component" value="Unassembled WGS sequence"/>
</dbReference>
<feature type="region of interest" description="Disordered" evidence="7">
    <location>
        <begin position="1"/>
        <end position="43"/>
    </location>
</feature>
<dbReference type="InterPro" id="IPR001759">
    <property type="entry name" value="PTX_dom"/>
</dbReference>
<evidence type="ECO:0000256" key="4">
    <source>
        <dbReference type="ARBA" id="ARBA00023157"/>
    </source>
</evidence>
<comment type="cofactor">
    <cofactor evidence="1">
        <name>Ca(2+)</name>
        <dbReference type="ChEBI" id="CHEBI:29108"/>
    </cofactor>
</comment>
<proteinExistence type="predicted"/>
<dbReference type="EMBL" id="VXBM01005073">
    <property type="protein sequence ID" value="NXO46658.1"/>
    <property type="molecule type" value="Genomic_DNA"/>
</dbReference>
<name>A0A7L1SJW1_9PASS</name>
<accession>A0A7L1SJW1</accession>
<evidence type="ECO:0000256" key="2">
    <source>
        <dbReference type="ARBA" id="ARBA00022723"/>
    </source>
</evidence>
<keyword evidence="10" id="KW-1185">Reference proteome</keyword>
<dbReference type="SUPFAM" id="SSF49899">
    <property type="entry name" value="Concanavalin A-like lectins/glucanases"/>
    <property type="match status" value="1"/>
</dbReference>
<dbReference type="OrthoDB" id="9212259at2759"/>
<dbReference type="InterPro" id="IPR013320">
    <property type="entry name" value="ConA-like_dom_sf"/>
</dbReference>
<dbReference type="AlphaFoldDB" id="A0A7L1SJW1"/>
<dbReference type="Gene3D" id="2.60.120.200">
    <property type="match status" value="1"/>
</dbReference>
<sequence length="121" mass="12966">LPPAPGLHGNGKPGNRLEGGYHGNRPPLPLPGNRYGNHGNHHGAPRGGFRVAFPLRTNYMFARLRGPVRSPLRAVSVCLWLRPGGAPNLGTPFSYAAPGQPNELVLLAWGGRPLELLVDDQ</sequence>
<evidence type="ECO:0000256" key="3">
    <source>
        <dbReference type="ARBA" id="ARBA00022837"/>
    </source>
</evidence>
<evidence type="ECO:0000256" key="5">
    <source>
        <dbReference type="ARBA" id="ARBA00023180"/>
    </source>
</evidence>
<evidence type="ECO:0000313" key="9">
    <source>
        <dbReference type="EMBL" id="NXO46658.1"/>
    </source>
</evidence>
<keyword evidence="4" id="KW-1015">Disulfide bond</keyword>
<reference evidence="10" key="1">
    <citation type="submission" date="2019-09" db="EMBL/GenBank/DDBJ databases">
        <title>Bird 10,000 Genomes (B10K) Project - Family phase.</title>
        <authorList>
            <person name="Zhang G."/>
        </authorList>
    </citation>
    <scope>NUCLEOTIDE SEQUENCE [LARGE SCALE GENOMIC DNA]</scope>
</reference>
<dbReference type="PANTHER" id="PTHR19277">
    <property type="entry name" value="PENTRAXIN"/>
    <property type="match status" value="1"/>
</dbReference>
<keyword evidence="3" id="KW-0106">Calcium</keyword>
<dbReference type="InterPro" id="IPR051360">
    <property type="entry name" value="Neuronal_Pentraxin_Related"/>
</dbReference>
<dbReference type="GO" id="GO:0046872">
    <property type="term" value="F:metal ion binding"/>
    <property type="evidence" value="ECO:0007669"/>
    <property type="project" value="UniProtKB-KW"/>
</dbReference>
<comment type="caution">
    <text evidence="9">The sequence shown here is derived from an EMBL/GenBank/DDBJ whole genome shotgun (WGS) entry which is preliminary data.</text>
</comment>
<feature type="non-terminal residue" evidence="9">
    <location>
        <position position="1"/>
    </location>
</feature>
<feature type="non-terminal residue" evidence="9">
    <location>
        <position position="121"/>
    </location>
</feature>
<comment type="caution">
    <text evidence="6">Lacks conserved residue(s) required for the propagation of feature annotation.</text>
</comment>
<gene>
    <name evidence="9" type="primary">Nptx1</name>
    <name evidence="9" type="ORF">LOCOCH_R15267</name>
</gene>
<dbReference type="PANTHER" id="PTHR19277:SF125">
    <property type="entry name" value="B6"/>
    <property type="match status" value="1"/>
</dbReference>
<keyword evidence="5" id="KW-0325">Glycoprotein</keyword>
<keyword evidence="2" id="KW-0479">Metal-binding</keyword>
<dbReference type="PROSITE" id="PS51828">
    <property type="entry name" value="PTX_2"/>
    <property type="match status" value="1"/>
</dbReference>
<evidence type="ECO:0000313" key="10">
    <source>
        <dbReference type="Proteomes" id="UP000572057"/>
    </source>
</evidence>
<evidence type="ECO:0000259" key="8">
    <source>
        <dbReference type="PROSITE" id="PS51828"/>
    </source>
</evidence>